<keyword evidence="2" id="KW-1185">Reference proteome</keyword>
<dbReference type="Proteomes" id="UP000076858">
    <property type="component" value="Unassembled WGS sequence"/>
</dbReference>
<comment type="caution">
    <text evidence="1">The sequence shown here is derived from an EMBL/GenBank/DDBJ whole genome shotgun (WGS) entry which is preliminary data.</text>
</comment>
<proteinExistence type="predicted"/>
<reference evidence="1 2" key="1">
    <citation type="submission" date="2016-03" db="EMBL/GenBank/DDBJ databases">
        <title>EvidentialGene: Evidence-directed Construction of Genes on Genomes.</title>
        <authorList>
            <person name="Gilbert D.G."/>
            <person name="Choi J.-H."/>
            <person name="Mockaitis K."/>
            <person name="Colbourne J."/>
            <person name="Pfrender M."/>
        </authorList>
    </citation>
    <scope>NUCLEOTIDE SEQUENCE [LARGE SCALE GENOMIC DNA]</scope>
    <source>
        <strain evidence="1 2">Xinb3</strain>
        <tissue evidence="1">Complete organism</tissue>
    </source>
</reference>
<dbReference type="AlphaFoldDB" id="A0A164IX67"/>
<feature type="non-terminal residue" evidence="1">
    <location>
        <position position="1"/>
    </location>
</feature>
<evidence type="ECO:0000313" key="2">
    <source>
        <dbReference type="Proteomes" id="UP000076858"/>
    </source>
</evidence>
<evidence type="ECO:0000313" key="1">
    <source>
        <dbReference type="EMBL" id="KZS01720.1"/>
    </source>
</evidence>
<dbReference type="EMBL" id="LRGB01006252">
    <property type="protein sequence ID" value="KZS01720.1"/>
    <property type="molecule type" value="Genomic_DNA"/>
</dbReference>
<accession>A0A164IX67</accession>
<name>A0A164IX67_9CRUS</name>
<protein>
    <submittedName>
        <fullName evidence="1">Uncharacterized protein</fullName>
    </submittedName>
</protein>
<gene>
    <name evidence="1" type="ORF">APZ42_001532</name>
</gene>
<organism evidence="1 2">
    <name type="scientific">Daphnia magna</name>
    <dbReference type="NCBI Taxonomy" id="35525"/>
    <lineage>
        <taxon>Eukaryota</taxon>
        <taxon>Metazoa</taxon>
        <taxon>Ecdysozoa</taxon>
        <taxon>Arthropoda</taxon>
        <taxon>Crustacea</taxon>
        <taxon>Branchiopoda</taxon>
        <taxon>Diplostraca</taxon>
        <taxon>Cladocera</taxon>
        <taxon>Anomopoda</taxon>
        <taxon>Daphniidae</taxon>
        <taxon>Daphnia</taxon>
    </lineage>
</organism>
<sequence length="52" mass="5981">LSTRGVRERCVFLPLSSCDPARECHYLFPHSSIGIWITHNQSACTHRYGDVY</sequence>